<evidence type="ECO:0000256" key="1">
    <source>
        <dbReference type="SAM" id="MobiDB-lite"/>
    </source>
</evidence>
<feature type="transmembrane region" description="Helical" evidence="2">
    <location>
        <begin position="97"/>
        <end position="116"/>
    </location>
</feature>
<reference evidence="5 6" key="1">
    <citation type="submission" date="2019-03" db="EMBL/GenBank/DDBJ databases">
        <authorList>
            <person name="Gaulin E."/>
            <person name="Dumas B."/>
        </authorList>
    </citation>
    <scope>NUCLEOTIDE SEQUENCE [LARGE SCALE GENOMIC DNA]</scope>
    <source>
        <strain evidence="5">CBS 568.67</strain>
    </source>
</reference>
<feature type="transmembrane region" description="Helical" evidence="2">
    <location>
        <begin position="40"/>
        <end position="59"/>
    </location>
</feature>
<dbReference type="SUPFAM" id="SSF51206">
    <property type="entry name" value="cAMP-binding domain-like"/>
    <property type="match status" value="2"/>
</dbReference>
<keyword evidence="2" id="KW-0472">Membrane</keyword>
<feature type="region of interest" description="Disordered" evidence="1">
    <location>
        <begin position="1390"/>
        <end position="1416"/>
    </location>
</feature>
<evidence type="ECO:0000313" key="6">
    <source>
        <dbReference type="Proteomes" id="UP000332933"/>
    </source>
</evidence>
<feature type="transmembrane region" description="Helical" evidence="2">
    <location>
        <begin position="375"/>
        <end position="397"/>
    </location>
</feature>
<keyword evidence="2" id="KW-0812">Transmembrane</keyword>
<dbReference type="Gene3D" id="2.60.120.10">
    <property type="entry name" value="Jelly Rolls"/>
    <property type="match status" value="2"/>
</dbReference>
<feature type="domain" description="Cyclic nucleotide-binding" evidence="3">
    <location>
        <begin position="1242"/>
        <end position="1332"/>
    </location>
</feature>
<feature type="transmembrane region" description="Helical" evidence="2">
    <location>
        <begin position="136"/>
        <end position="158"/>
    </location>
</feature>
<dbReference type="InterPro" id="IPR014710">
    <property type="entry name" value="RmlC-like_jellyroll"/>
</dbReference>
<gene>
    <name evidence="5" type="primary">Aste57867_15286</name>
    <name evidence="4" type="ORF">As57867_015230</name>
    <name evidence="5" type="ORF">ASTE57867_15286</name>
</gene>
<dbReference type="SMART" id="SM00100">
    <property type="entry name" value="cNMP"/>
    <property type="match status" value="2"/>
</dbReference>
<evidence type="ECO:0000313" key="5">
    <source>
        <dbReference type="EMBL" id="VFT92095.1"/>
    </source>
</evidence>
<evidence type="ECO:0000313" key="4">
    <source>
        <dbReference type="EMBL" id="KAF0693787.1"/>
    </source>
</evidence>
<dbReference type="InterPro" id="IPR000595">
    <property type="entry name" value="cNMP-bd_dom"/>
</dbReference>
<dbReference type="GO" id="GO:0005829">
    <property type="term" value="C:cytosol"/>
    <property type="evidence" value="ECO:0007669"/>
    <property type="project" value="TreeGrafter"/>
</dbReference>
<dbReference type="CDD" id="cd00038">
    <property type="entry name" value="CAP_ED"/>
    <property type="match status" value="2"/>
</dbReference>
<reference evidence="4" key="2">
    <citation type="submission" date="2019-06" db="EMBL/GenBank/DDBJ databases">
        <title>Genomics analysis of Aphanomyces spp. identifies a new class of oomycete effector associated with host adaptation.</title>
        <authorList>
            <person name="Gaulin E."/>
        </authorList>
    </citation>
    <scope>NUCLEOTIDE SEQUENCE</scope>
    <source>
        <strain evidence="4">CBS 578.67</strain>
    </source>
</reference>
<dbReference type="InterPro" id="IPR018490">
    <property type="entry name" value="cNMP-bd_dom_sf"/>
</dbReference>
<dbReference type="PANTHER" id="PTHR24567">
    <property type="entry name" value="CRP FAMILY TRANSCRIPTIONAL REGULATORY PROTEIN"/>
    <property type="match status" value="1"/>
</dbReference>
<evidence type="ECO:0000259" key="3">
    <source>
        <dbReference type="PROSITE" id="PS50042"/>
    </source>
</evidence>
<dbReference type="Pfam" id="PF00027">
    <property type="entry name" value="cNMP_binding"/>
    <property type="match status" value="2"/>
</dbReference>
<feature type="transmembrane region" description="Helical" evidence="2">
    <location>
        <begin position="170"/>
        <end position="191"/>
    </location>
</feature>
<dbReference type="PROSITE" id="PS50042">
    <property type="entry name" value="CNMP_BINDING_3"/>
    <property type="match status" value="2"/>
</dbReference>
<keyword evidence="2" id="KW-1133">Transmembrane helix</keyword>
<evidence type="ECO:0000256" key="2">
    <source>
        <dbReference type="SAM" id="Phobius"/>
    </source>
</evidence>
<accession>A0A485L4M3</accession>
<keyword evidence="6" id="KW-1185">Reference proteome</keyword>
<dbReference type="Proteomes" id="UP000332933">
    <property type="component" value="Unassembled WGS sequence"/>
</dbReference>
<feature type="domain" description="Cyclic nucleotide-binding" evidence="3">
    <location>
        <begin position="1008"/>
        <end position="1126"/>
    </location>
</feature>
<feature type="transmembrane region" description="Helical" evidence="2">
    <location>
        <begin position="280"/>
        <end position="303"/>
    </location>
</feature>
<feature type="transmembrane region" description="Helical" evidence="2">
    <location>
        <begin position="71"/>
        <end position="91"/>
    </location>
</feature>
<sequence>MKNVLVRVALFCGLFAVQCVTVLGSVTRDTLFLRVYDSRYISHMVLIMSFATAYASTAISQLQQRGFQSTTIACTFPLVSAVVMVAFWVVLIHFPSLLYISSIGLYMWVEISVQLLAQQFWDICSSAFSISESKQYFGAITFGSTIGTLLASFGLIPIMRTYDVSTEGTVVVVAALQSIIGVAMFAISPLFQVATKATSKAKPAMAGASTSVVSEIQRRSYLKHVCFFEFGATVVRVFVDYSTLAILGQYNEETVKYALGSINGAQSFLMMPLQLLSGPLFTYFGVMYGIATLPLAIVLFGCATYASSSYLLLIASRAFYNSVTYAIFNPARELLWLPLHATDRGKFKSFVTGPFRSLARVVGALLSMVLTSDTVTFYCGSTAVSATVIALGVTWFIDALAARQAYAAEFYASLKKGHMDVTSHWIDFTTDQIDLVQSTLRRSESNRIAFVLSFIQPAHVPMFHTDLRDVFYRKDASVLSLPTKLKLLQLHVAYKRQPRKPDDAQSIFCFDDLMALYKDTTSPRQLRLAAILACGYGGLQAVEPLQSCLEAETDVSLTVGAAIAVLRSSQWMDEKSTLLLQRLLHEPPDVKAKVICLRIVGKELPELLGNGYLVYLLHQSQEARIVHAALECCRQSKRTSAMLVPALIKWLADASFRAEALDALLAFPPALVWDNLVDFLEKALASHSFEATLGGVRLLEMGQFPANAKLDFVLNMMDSLMDQEDEEHHDDGGSTVAVNLGHVLVLSHRLPLWEVLADAMIRAAVDTQLPDELAKRLDRIVTAYVVKGYQLSHLRALLDDGQVTHALLPQVLECALDILLRVALKLVSAKFPRGFNIYVLIEGLHSDVPEVLSAVQEVLETLLPSHVKHTLVPLLFPHTLKAPAALQMEKDVRALQSKSGLALVEDAMTDSTVDVELSCLAMEHYLGLVSALRLKETIVLPEAQAQRLVQHSITKEMLVRALANPATERTKALQRLFGSISLPEETATSSSVPLTFFDVVTSLRSCALFRSINVIELVQTIALHFSQVVVLADSVFVVEGDVASHMHVIASGTVQLHQHNGALLATLQAGACVGELAVLTSKGTHPASATALSDCVLLGISRASLHALIHSNAGIARGVVDALASALKWSYMDANATHFGDSHRLRRLVSQVSITTNVNKAANALLSKIGRHRSKSDSPPKDAQKVLANEKPLLQRASSKSHLRDYSSLRLNAQDFADGAASRREVQYTHLEKCLHLKASQFMKDVDDDHVAAVAQMAQVVVLEHDQVLFQDGAPATSMYVVVEGTIVCTAARENEGERSDPKRDVYESGDAFGELSFSRGATHLSTATAESAHLAVVVLEIPTTEFIELAEKHIKLLHLVLAWLSRKITTKMNFPQDFHLPLAQQPMSPIGSPCSSPRHAAPSTHKVMWSDDPPEDINSVTLRQRQMTI</sequence>
<dbReference type="GO" id="GO:0003700">
    <property type="term" value="F:DNA-binding transcription factor activity"/>
    <property type="evidence" value="ECO:0007669"/>
    <property type="project" value="TreeGrafter"/>
</dbReference>
<dbReference type="PANTHER" id="PTHR24567:SF74">
    <property type="entry name" value="HTH-TYPE TRANSCRIPTIONAL REGULATOR ARCR"/>
    <property type="match status" value="1"/>
</dbReference>
<proteinExistence type="predicted"/>
<dbReference type="OrthoDB" id="432483at2759"/>
<dbReference type="InterPro" id="IPR050397">
    <property type="entry name" value="Env_Response_Regulators"/>
</dbReference>
<name>A0A485L4M3_9STRA</name>
<protein>
    <submittedName>
        <fullName evidence="5">Aste57867_15286 protein</fullName>
    </submittedName>
</protein>
<dbReference type="EMBL" id="CAADRA010005666">
    <property type="protein sequence ID" value="VFT92095.1"/>
    <property type="molecule type" value="Genomic_DNA"/>
</dbReference>
<dbReference type="EMBL" id="VJMH01005645">
    <property type="protein sequence ID" value="KAF0693787.1"/>
    <property type="molecule type" value="Genomic_DNA"/>
</dbReference>
<organism evidence="5 6">
    <name type="scientific">Aphanomyces stellatus</name>
    <dbReference type="NCBI Taxonomy" id="120398"/>
    <lineage>
        <taxon>Eukaryota</taxon>
        <taxon>Sar</taxon>
        <taxon>Stramenopiles</taxon>
        <taxon>Oomycota</taxon>
        <taxon>Saprolegniomycetes</taxon>
        <taxon>Saprolegniales</taxon>
        <taxon>Verrucalvaceae</taxon>
        <taxon>Aphanomyces</taxon>
    </lineage>
</organism>